<feature type="compositionally biased region" description="Low complexity" evidence="1">
    <location>
        <begin position="583"/>
        <end position="593"/>
    </location>
</feature>
<keyword evidence="4" id="KW-1185">Reference proteome</keyword>
<dbReference type="AlphaFoldDB" id="A0AAD3TV04"/>
<dbReference type="Proteomes" id="UP001222932">
    <property type="component" value="Unassembled WGS sequence"/>
</dbReference>
<feature type="region of interest" description="Disordered" evidence="1">
    <location>
        <begin position="534"/>
        <end position="593"/>
    </location>
</feature>
<proteinExistence type="predicted"/>
<feature type="transmembrane region" description="Helical" evidence="2">
    <location>
        <begin position="383"/>
        <end position="406"/>
    </location>
</feature>
<reference evidence="3" key="2">
    <citation type="submission" date="2023-06" db="EMBL/GenBank/DDBJ databases">
        <authorList>
            <person name="Kobayashi Y."/>
            <person name="Kayamori A."/>
            <person name="Aoki K."/>
            <person name="Shiwa Y."/>
            <person name="Fujita N."/>
            <person name="Sugita T."/>
            <person name="Iwasaki W."/>
            <person name="Tanaka N."/>
            <person name="Takashima M."/>
        </authorList>
    </citation>
    <scope>NUCLEOTIDE SEQUENCE</scope>
    <source>
        <strain evidence="3">HIS016</strain>
    </source>
</reference>
<keyword evidence="2" id="KW-0472">Membrane</keyword>
<feature type="compositionally biased region" description="Polar residues" evidence="1">
    <location>
        <begin position="501"/>
        <end position="515"/>
    </location>
</feature>
<evidence type="ECO:0008006" key="5">
    <source>
        <dbReference type="Google" id="ProtNLM"/>
    </source>
</evidence>
<protein>
    <recommendedName>
        <fullName evidence="5">Transmembrane protein</fullName>
    </recommendedName>
</protein>
<keyword evidence="2" id="KW-1133">Transmembrane helix</keyword>
<evidence type="ECO:0000256" key="2">
    <source>
        <dbReference type="SAM" id="Phobius"/>
    </source>
</evidence>
<dbReference type="EMBL" id="BTCM01000004">
    <property type="protein sequence ID" value="GMK57431.1"/>
    <property type="molecule type" value="Genomic_DNA"/>
</dbReference>
<accession>A0AAD3TV04</accession>
<organism evidence="3 4">
    <name type="scientific">Cutaneotrichosporon spelunceum</name>
    <dbReference type="NCBI Taxonomy" id="1672016"/>
    <lineage>
        <taxon>Eukaryota</taxon>
        <taxon>Fungi</taxon>
        <taxon>Dikarya</taxon>
        <taxon>Basidiomycota</taxon>
        <taxon>Agaricomycotina</taxon>
        <taxon>Tremellomycetes</taxon>
        <taxon>Trichosporonales</taxon>
        <taxon>Trichosporonaceae</taxon>
        <taxon>Cutaneotrichosporon</taxon>
    </lineage>
</organism>
<keyword evidence="2" id="KW-0812">Transmembrane</keyword>
<name>A0AAD3TV04_9TREE</name>
<evidence type="ECO:0000313" key="3">
    <source>
        <dbReference type="EMBL" id="GMK57431.1"/>
    </source>
</evidence>
<sequence>MVAFKNPVTSGPFGVDIRLASFSTLAFALLAPPSLAKYTYFSFEYNITDVSPLLKWGITNVHPPWSTSFNNLSTGSAAPFAPWTSPSNYTGPVGWGDSSHSAKPPQNSSAEPPRLELIAEATAVRIHGSRSPDTDGTATEIKYTVDKEVFDYATADSVAPPPNDGTLLSVDAISWKMHTLVMKVVDPARTYAVRGATIRTQLLSNASAWEQVPVSHEEFVMNGAHNPRFTITDSASSRWRPENRRTAVNEGPSVVTELVAGNSSTITIPIPVGTTFVFINGTIGPDRGQALVKWQPLPPHFPTEGWYFNATCGWSAPALLYAKYLDPDEVYNLTIQTLSSELHNVTDIGLHTVTYYSALANETSTSEGATSDTQTATSGRGKVIGGVVGGVLGALALASLLAFFWMRRRRRAKAVSEEQEEWHDSPSFASSMREVDGGSIHSTSSSHRRALPPSYNPQWNRPDRVVPPVSPVSPVTLSSGDPYSALSPGANGSSAGFPKSPHTQNTPSKGLTSNAMMPFADYKQPYILGTYQLRDAPQPDEAGALSEPPRPPPLPPGQEGASPVPTREARVPPPLPSRRSKRPLPALPSAPEG</sequence>
<feature type="region of interest" description="Disordered" evidence="1">
    <location>
        <begin position="415"/>
        <end position="515"/>
    </location>
</feature>
<evidence type="ECO:0000313" key="4">
    <source>
        <dbReference type="Proteomes" id="UP001222932"/>
    </source>
</evidence>
<evidence type="ECO:0000256" key="1">
    <source>
        <dbReference type="SAM" id="MobiDB-lite"/>
    </source>
</evidence>
<comment type="caution">
    <text evidence="3">The sequence shown here is derived from an EMBL/GenBank/DDBJ whole genome shotgun (WGS) entry which is preliminary data.</text>
</comment>
<gene>
    <name evidence="3" type="ORF">CspeluHIS016_0402650</name>
</gene>
<reference evidence="3" key="1">
    <citation type="journal article" date="2023" name="BMC Genomics">
        <title>Chromosome-level genome assemblies of Cutaneotrichosporon spp. (Trichosporonales, Basidiomycota) reveal imbalanced evolution between nucleotide sequences and chromosome synteny.</title>
        <authorList>
            <person name="Kobayashi Y."/>
            <person name="Kayamori A."/>
            <person name="Aoki K."/>
            <person name="Shiwa Y."/>
            <person name="Matsutani M."/>
            <person name="Fujita N."/>
            <person name="Sugita T."/>
            <person name="Iwasaki W."/>
            <person name="Tanaka N."/>
            <person name="Takashima M."/>
        </authorList>
    </citation>
    <scope>NUCLEOTIDE SEQUENCE</scope>
    <source>
        <strain evidence="3">HIS016</strain>
    </source>
</reference>